<gene>
    <name evidence="1" type="ORF">UU38_C0013G0007</name>
</gene>
<dbReference type="EMBL" id="LCAK01000013">
    <property type="protein sequence ID" value="KKR88240.1"/>
    <property type="molecule type" value="Genomic_DNA"/>
</dbReference>
<comment type="caution">
    <text evidence="1">The sequence shown here is derived from an EMBL/GenBank/DDBJ whole genome shotgun (WGS) entry which is preliminary data.</text>
</comment>
<evidence type="ECO:0000313" key="1">
    <source>
        <dbReference type="EMBL" id="KKR88240.1"/>
    </source>
</evidence>
<dbReference type="Proteomes" id="UP000033918">
    <property type="component" value="Unassembled WGS sequence"/>
</dbReference>
<reference evidence="1 2" key="1">
    <citation type="journal article" date="2015" name="Nature">
        <title>rRNA introns, odd ribosomes, and small enigmatic genomes across a large radiation of phyla.</title>
        <authorList>
            <person name="Brown C.T."/>
            <person name="Hug L.A."/>
            <person name="Thomas B.C."/>
            <person name="Sharon I."/>
            <person name="Castelle C.J."/>
            <person name="Singh A."/>
            <person name="Wilkins M.J."/>
            <person name="Williams K.H."/>
            <person name="Banfield J.F."/>
        </authorList>
    </citation>
    <scope>NUCLEOTIDE SEQUENCE [LARGE SCALE GENOMIC DNA]</scope>
</reference>
<organism evidence="1 2">
    <name type="scientific">Candidatus Wolfebacteria bacterium GW2011_GWB1_41_12</name>
    <dbReference type="NCBI Taxonomy" id="1619006"/>
    <lineage>
        <taxon>Bacteria</taxon>
        <taxon>Candidatus Wolfeibacteriota</taxon>
    </lineage>
</organism>
<protein>
    <submittedName>
        <fullName evidence="1">Uncharacterized protein</fullName>
    </submittedName>
</protein>
<evidence type="ECO:0000313" key="2">
    <source>
        <dbReference type="Proteomes" id="UP000033918"/>
    </source>
</evidence>
<accession>A0A0G0WUY3</accession>
<proteinExistence type="predicted"/>
<name>A0A0G0WUY3_9BACT</name>
<sequence length="59" mass="6848">MREIARQVQDLRKLKNARLDQHINIILPQPLSPKLLDQLKAQTLARDVKSGHELQIELL</sequence>
<dbReference type="AlphaFoldDB" id="A0A0G0WUY3"/>